<keyword evidence="8" id="KW-0067">ATP-binding</keyword>
<dbReference type="Gene3D" id="3.40.50.10330">
    <property type="entry name" value="Probable inorganic polyphosphate/atp-NAD kinase, domain 1"/>
    <property type="match status" value="1"/>
</dbReference>
<evidence type="ECO:0000256" key="2">
    <source>
        <dbReference type="ARBA" id="ARBA00005983"/>
    </source>
</evidence>
<evidence type="ECO:0000256" key="9">
    <source>
        <dbReference type="ARBA" id="ARBA00022842"/>
    </source>
</evidence>
<reference evidence="14 15" key="1">
    <citation type="submission" date="2024-06" db="EMBL/GenBank/DDBJ databases">
        <title>Genomic Encyclopedia of Type Strains, Phase IV (KMG-IV): sequencing the most valuable type-strain genomes for metagenomic binning, comparative biology and taxonomic classification.</title>
        <authorList>
            <person name="Goeker M."/>
        </authorList>
    </citation>
    <scope>NUCLEOTIDE SEQUENCE [LARGE SCALE GENOMIC DNA]</scope>
    <source>
        <strain evidence="14 15">DSM 26128</strain>
    </source>
</reference>
<dbReference type="InterPro" id="IPR001206">
    <property type="entry name" value="Diacylglycerol_kinase_cat_dom"/>
</dbReference>
<evidence type="ECO:0000256" key="12">
    <source>
        <dbReference type="ARBA" id="ARBA00023264"/>
    </source>
</evidence>
<evidence type="ECO:0000313" key="14">
    <source>
        <dbReference type="EMBL" id="MET3576048.1"/>
    </source>
</evidence>
<evidence type="ECO:0000256" key="8">
    <source>
        <dbReference type="ARBA" id="ARBA00022840"/>
    </source>
</evidence>
<protein>
    <submittedName>
        <fullName evidence="14">YegS/Rv2252/BmrU family lipid kinase</fullName>
    </submittedName>
</protein>
<gene>
    <name evidence="14" type="ORF">ABID49_001956</name>
</gene>
<evidence type="ECO:0000256" key="7">
    <source>
        <dbReference type="ARBA" id="ARBA00022777"/>
    </source>
</evidence>
<keyword evidence="7 14" id="KW-0418">Kinase</keyword>
<proteinExistence type="inferred from homology"/>
<evidence type="ECO:0000256" key="10">
    <source>
        <dbReference type="ARBA" id="ARBA00023098"/>
    </source>
</evidence>
<dbReference type="PANTHER" id="PTHR12358">
    <property type="entry name" value="SPHINGOSINE KINASE"/>
    <property type="match status" value="1"/>
</dbReference>
<comment type="cofactor">
    <cofactor evidence="1">
        <name>Mg(2+)</name>
        <dbReference type="ChEBI" id="CHEBI:18420"/>
    </cofactor>
</comment>
<dbReference type="InterPro" id="IPR005218">
    <property type="entry name" value="Diacylglycerol/lipid_kinase"/>
</dbReference>
<keyword evidence="4" id="KW-0808">Transferase</keyword>
<dbReference type="GO" id="GO:0016301">
    <property type="term" value="F:kinase activity"/>
    <property type="evidence" value="ECO:0007669"/>
    <property type="project" value="UniProtKB-KW"/>
</dbReference>
<keyword evidence="11" id="KW-0594">Phospholipid biosynthesis</keyword>
<dbReference type="SUPFAM" id="SSF111331">
    <property type="entry name" value="NAD kinase/diacylglycerol kinase-like"/>
    <property type="match status" value="1"/>
</dbReference>
<evidence type="ECO:0000256" key="6">
    <source>
        <dbReference type="ARBA" id="ARBA00022741"/>
    </source>
</evidence>
<dbReference type="InterPro" id="IPR045540">
    <property type="entry name" value="YegS/DAGK_C"/>
</dbReference>
<accession>A0ABV2GCN8</accession>
<evidence type="ECO:0000256" key="11">
    <source>
        <dbReference type="ARBA" id="ARBA00023209"/>
    </source>
</evidence>
<comment type="caution">
    <text evidence="14">The sequence shown here is derived from an EMBL/GenBank/DDBJ whole genome shotgun (WGS) entry which is preliminary data.</text>
</comment>
<evidence type="ECO:0000256" key="4">
    <source>
        <dbReference type="ARBA" id="ARBA00022679"/>
    </source>
</evidence>
<organism evidence="14 15">
    <name type="scientific">Bhargavaea ullalensis</name>
    <dbReference type="NCBI Taxonomy" id="1265685"/>
    <lineage>
        <taxon>Bacteria</taxon>
        <taxon>Bacillati</taxon>
        <taxon>Bacillota</taxon>
        <taxon>Bacilli</taxon>
        <taxon>Bacillales</taxon>
        <taxon>Caryophanaceae</taxon>
        <taxon>Bhargavaea</taxon>
    </lineage>
</organism>
<name>A0ABV2GCN8_9BACL</name>
<dbReference type="EMBL" id="JBEPLW010000015">
    <property type="protein sequence ID" value="MET3576048.1"/>
    <property type="molecule type" value="Genomic_DNA"/>
</dbReference>
<keyword evidence="12" id="KW-1208">Phospholipid metabolism</keyword>
<evidence type="ECO:0000313" key="15">
    <source>
        <dbReference type="Proteomes" id="UP001549099"/>
    </source>
</evidence>
<dbReference type="Proteomes" id="UP001549099">
    <property type="component" value="Unassembled WGS sequence"/>
</dbReference>
<feature type="domain" description="DAGKc" evidence="13">
    <location>
        <begin position="1"/>
        <end position="124"/>
    </location>
</feature>
<dbReference type="SMART" id="SM00046">
    <property type="entry name" value="DAGKc"/>
    <property type="match status" value="1"/>
</dbReference>
<dbReference type="InterPro" id="IPR050187">
    <property type="entry name" value="Lipid_Phosphate_FormReg"/>
</dbReference>
<dbReference type="Gene3D" id="2.60.200.40">
    <property type="match status" value="1"/>
</dbReference>
<evidence type="ECO:0000256" key="5">
    <source>
        <dbReference type="ARBA" id="ARBA00022723"/>
    </source>
</evidence>
<dbReference type="NCBIfam" id="TIGR00147">
    <property type="entry name" value="YegS/Rv2252/BmrU family lipid kinase"/>
    <property type="match status" value="1"/>
</dbReference>
<keyword evidence="10" id="KW-0443">Lipid metabolism</keyword>
<comment type="similarity">
    <text evidence="2">Belongs to the diacylglycerol/lipid kinase family.</text>
</comment>
<evidence type="ECO:0000256" key="1">
    <source>
        <dbReference type="ARBA" id="ARBA00001946"/>
    </source>
</evidence>
<dbReference type="Pfam" id="PF00781">
    <property type="entry name" value="DAGK_cat"/>
    <property type="match status" value="1"/>
</dbReference>
<evidence type="ECO:0000256" key="3">
    <source>
        <dbReference type="ARBA" id="ARBA00022516"/>
    </source>
</evidence>
<dbReference type="Pfam" id="PF19279">
    <property type="entry name" value="YegS_C"/>
    <property type="match status" value="1"/>
</dbReference>
<keyword evidence="9" id="KW-0460">Magnesium</keyword>
<dbReference type="InterPro" id="IPR016064">
    <property type="entry name" value="NAD/diacylglycerol_kinase_sf"/>
</dbReference>
<keyword evidence="3" id="KW-0444">Lipid biosynthesis</keyword>
<keyword evidence="6" id="KW-0547">Nucleotide-binding</keyword>
<dbReference type="InterPro" id="IPR017438">
    <property type="entry name" value="ATP-NAD_kinase_N"/>
</dbReference>
<sequence>MNPSSGKEKAEEIRKSAEAAIAGAGYSVTTRLTEKAGDAERFAREGTRDGADLVIAAGGDGTVNEAVNGIAGLPERPLFALLPLGTVNDFARALGIPLDVGEAIQALPDLVPKPADIGMAAGRYFMNIIAIGALAEGVAGVPVEQKSAFGPLAYIAHGAKALFSAEGNELQLWHDHGSWSGEASLLLLALTNSTGGFERMNPEAETDDGLLHVTVIKNTKLPNLVRMSAALLLGKLQEAGAVETFRTKRLRVESDRPLVCNIDGDECGVTPLEVSVLPGHLRVLVPAEEGGGGEPDERIPNA</sequence>
<dbReference type="PANTHER" id="PTHR12358:SF106">
    <property type="entry name" value="LIPID KINASE YEGS"/>
    <property type="match status" value="1"/>
</dbReference>
<evidence type="ECO:0000259" key="13">
    <source>
        <dbReference type="PROSITE" id="PS50146"/>
    </source>
</evidence>
<keyword evidence="5" id="KW-0479">Metal-binding</keyword>
<dbReference type="PROSITE" id="PS50146">
    <property type="entry name" value="DAGK"/>
    <property type="match status" value="1"/>
</dbReference>
<keyword evidence="15" id="KW-1185">Reference proteome</keyword>